<dbReference type="InterPro" id="IPR012259">
    <property type="entry name" value="DHFR"/>
</dbReference>
<comment type="pathway">
    <text evidence="1 7">Cofactor biosynthesis; tetrahydrofolate biosynthesis; 5,6,7,8-tetrahydrofolate from 7,8-dihydrofolate: step 1/1.</text>
</comment>
<reference evidence="9 10" key="1">
    <citation type="submission" date="2020-02" db="EMBL/GenBank/DDBJ databases">
        <authorList>
            <person name="Kim Y.B."/>
            <person name="Roh S.W."/>
        </authorList>
    </citation>
    <scope>NUCLEOTIDE SEQUENCE [LARGE SCALE GENOMIC DNA]</scope>
    <source>
        <strain evidence="9 10">DSM 103574</strain>
    </source>
</reference>
<evidence type="ECO:0000259" key="8">
    <source>
        <dbReference type="PROSITE" id="PS51330"/>
    </source>
</evidence>
<dbReference type="Pfam" id="PF00186">
    <property type="entry name" value="DHFR_1"/>
    <property type="match status" value="1"/>
</dbReference>
<evidence type="ECO:0000256" key="5">
    <source>
        <dbReference type="ARBA" id="ARBA00022857"/>
    </source>
</evidence>
<dbReference type="PANTHER" id="PTHR48069">
    <property type="entry name" value="DIHYDROFOLATE REDUCTASE"/>
    <property type="match status" value="1"/>
</dbReference>
<dbReference type="GO" id="GO:0046452">
    <property type="term" value="P:dihydrofolate metabolic process"/>
    <property type="evidence" value="ECO:0007669"/>
    <property type="project" value="TreeGrafter"/>
</dbReference>
<dbReference type="GO" id="GO:0006730">
    <property type="term" value="P:one-carbon metabolic process"/>
    <property type="evidence" value="ECO:0007669"/>
    <property type="project" value="UniProtKB-KW"/>
</dbReference>
<comment type="function">
    <text evidence="7">Key enzyme in folate metabolism. Catalyzes an essential reaction for de novo glycine and purine synthesis, and for DNA precursor synthesis.</text>
</comment>
<evidence type="ECO:0000256" key="3">
    <source>
        <dbReference type="ARBA" id="ARBA00012856"/>
    </source>
</evidence>
<dbReference type="PROSITE" id="PS51330">
    <property type="entry name" value="DHFR_2"/>
    <property type="match status" value="1"/>
</dbReference>
<dbReference type="CDD" id="cd00209">
    <property type="entry name" value="DHFR"/>
    <property type="match status" value="1"/>
</dbReference>
<dbReference type="Gene3D" id="3.40.430.10">
    <property type="entry name" value="Dihydrofolate Reductase, subunit A"/>
    <property type="match status" value="1"/>
</dbReference>
<dbReference type="GO" id="GO:0046654">
    <property type="term" value="P:tetrahydrofolate biosynthetic process"/>
    <property type="evidence" value="ECO:0007669"/>
    <property type="project" value="UniProtKB-UniPathway"/>
</dbReference>
<dbReference type="PRINTS" id="PR00070">
    <property type="entry name" value="DHFR"/>
</dbReference>
<sequence>MKIIVAVDENWGIGRDNGLLAHIPGDLKYFKETTLGKVVVMGRKTLESLPQAKPLPGRTNLVISSDKDYQPGCPVYHSLEELFQALEAYNSEDVYIVGGARVYEELFDCCDTYFVTKIQRAFPADRYFRNLDQCQELELVWEGPVQEYQGLTYQFTEYRRK</sequence>
<feature type="domain" description="DHFR" evidence="8">
    <location>
        <begin position="1"/>
        <end position="160"/>
    </location>
</feature>
<keyword evidence="6 7" id="KW-0560">Oxidoreductase</keyword>
<evidence type="ECO:0000313" key="9">
    <source>
        <dbReference type="EMBL" id="QIB70251.1"/>
    </source>
</evidence>
<dbReference type="EMBL" id="CP048649">
    <property type="protein sequence ID" value="QIB70251.1"/>
    <property type="molecule type" value="Genomic_DNA"/>
</dbReference>
<protein>
    <recommendedName>
        <fullName evidence="3 7">Dihydrofolate reductase</fullName>
        <ecNumber evidence="3 7">1.5.1.3</ecNumber>
    </recommendedName>
</protein>
<comment type="similarity">
    <text evidence="2 7">Belongs to the dihydrofolate reductase family.</text>
</comment>
<keyword evidence="5 7" id="KW-0521">NADP</keyword>
<keyword evidence="10" id="KW-1185">Reference proteome</keyword>
<evidence type="ECO:0000256" key="1">
    <source>
        <dbReference type="ARBA" id="ARBA00004903"/>
    </source>
</evidence>
<evidence type="ECO:0000256" key="2">
    <source>
        <dbReference type="ARBA" id="ARBA00009539"/>
    </source>
</evidence>
<evidence type="ECO:0000256" key="7">
    <source>
        <dbReference type="PIRNR" id="PIRNR000194"/>
    </source>
</evidence>
<dbReference type="InterPro" id="IPR024072">
    <property type="entry name" value="DHFR-like_dom_sf"/>
</dbReference>
<dbReference type="GO" id="GO:0050661">
    <property type="term" value="F:NADP binding"/>
    <property type="evidence" value="ECO:0007669"/>
    <property type="project" value="InterPro"/>
</dbReference>
<dbReference type="PANTHER" id="PTHR48069:SF3">
    <property type="entry name" value="DIHYDROFOLATE REDUCTASE"/>
    <property type="match status" value="1"/>
</dbReference>
<keyword evidence="4 7" id="KW-0554">One-carbon metabolism</keyword>
<dbReference type="GO" id="GO:0046655">
    <property type="term" value="P:folic acid metabolic process"/>
    <property type="evidence" value="ECO:0007669"/>
    <property type="project" value="TreeGrafter"/>
</dbReference>
<comment type="catalytic activity">
    <reaction evidence="7">
        <text>(6S)-5,6,7,8-tetrahydrofolate + NADP(+) = 7,8-dihydrofolate + NADPH + H(+)</text>
        <dbReference type="Rhea" id="RHEA:15009"/>
        <dbReference type="ChEBI" id="CHEBI:15378"/>
        <dbReference type="ChEBI" id="CHEBI:57451"/>
        <dbReference type="ChEBI" id="CHEBI:57453"/>
        <dbReference type="ChEBI" id="CHEBI:57783"/>
        <dbReference type="ChEBI" id="CHEBI:58349"/>
        <dbReference type="EC" id="1.5.1.3"/>
    </reaction>
</comment>
<dbReference type="RefSeq" id="WP_163067489.1">
    <property type="nucleotide sequence ID" value="NZ_CP048649.1"/>
</dbReference>
<dbReference type="UniPathway" id="UPA00077">
    <property type="reaction ID" value="UER00158"/>
</dbReference>
<dbReference type="PIRSF" id="PIRSF000194">
    <property type="entry name" value="DHFR"/>
    <property type="match status" value="1"/>
</dbReference>
<organism evidence="9 10">
    <name type="scientific">Aminipila butyrica</name>
    <dbReference type="NCBI Taxonomy" id="433296"/>
    <lineage>
        <taxon>Bacteria</taxon>
        <taxon>Bacillati</taxon>
        <taxon>Bacillota</taxon>
        <taxon>Clostridia</taxon>
        <taxon>Peptostreptococcales</taxon>
        <taxon>Anaerovoracaceae</taxon>
        <taxon>Aminipila</taxon>
    </lineage>
</organism>
<evidence type="ECO:0000256" key="6">
    <source>
        <dbReference type="ARBA" id="ARBA00023002"/>
    </source>
</evidence>
<gene>
    <name evidence="9" type="ORF">Ami103574_13545</name>
</gene>
<proteinExistence type="inferred from homology"/>
<dbReference type="GO" id="GO:0004146">
    <property type="term" value="F:dihydrofolate reductase activity"/>
    <property type="evidence" value="ECO:0007669"/>
    <property type="project" value="UniProtKB-EC"/>
</dbReference>
<dbReference type="InterPro" id="IPR001796">
    <property type="entry name" value="DHFR_dom"/>
</dbReference>
<dbReference type="Proteomes" id="UP000466848">
    <property type="component" value="Chromosome"/>
</dbReference>
<dbReference type="KEGG" id="abut:Ami103574_13545"/>
<evidence type="ECO:0000313" key="10">
    <source>
        <dbReference type="Proteomes" id="UP000466848"/>
    </source>
</evidence>
<accession>A0A858BW06</accession>
<dbReference type="SUPFAM" id="SSF53597">
    <property type="entry name" value="Dihydrofolate reductase-like"/>
    <property type="match status" value="1"/>
</dbReference>
<name>A0A858BW06_9FIRM</name>
<dbReference type="EC" id="1.5.1.3" evidence="3 7"/>
<dbReference type="AlphaFoldDB" id="A0A858BW06"/>
<evidence type="ECO:0000256" key="4">
    <source>
        <dbReference type="ARBA" id="ARBA00022563"/>
    </source>
</evidence>